<comment type="caution">
    <text evidence="1">The sequence shown here is derived from an EMBL/GenBank/DDBJ whole genome shotgun (WGS) entry which is preliminary data.</text>
</comment>
<dbReference type="AlphaFoldDB" id="A0A6A3JN25"/>
<dbReference type="Proteomes" id="UP000486351">
    <property type="component" value="Unassembled WGS sequence"/>
</dbReference>
<dbReference type="EMBL" id="QXGC01001275">
    <property type="protein sequence ID" value="KAE9206730.1"/>
    <property type="molecule type" value="Genomic_DNA"/>
</dbReference>
<accession>A0A6A3JN25</accession>
<sequence length="213" mass="24541">MLETQHTQLVTSSKLTAWYAVIEYFRLFRRGVPSPQQAPPRATDSIPSSEERRQLEFLRSTMAKNVVVGGQEGVNVLIQQWRRYSTYFDDLQLHLRHVSQASEVVFTASATLCVTISETTIRRVFSHLDFAPTTDRQQVKMPTLRSNLLGRRLKLPYRVMFEWDEEIKQVERVDTMIDFFTPIFHAVGTIEDAAFVMENARINLDSSIGEPSN</sequence>
<evidence type="ECO:0000313" key="1">
    <source>
        <dbReference type="EMBL" id="KAE8992953.1"/>
    </source>
</evidence>
<dbReference type="Proteomes" id="UP000476176">
    <property type="component" value="Unassembled WGS sequence"/>
</dbReference>
<evidence type="ECO:0000313" key="4">
    <source>
        <dbReference type="Proteomes" id="UP000460718"/>
    </source>
</evidence>
<reference evidence="4 5" key="1">
    <citation type="submission" date="2018-09" db="EMBL/GenBank/DDBJ databases">
        <title>Genomic investigation of the strawberry pathogen Phytophthora fragariae indicates pathogenicity is determined by transcriptional variation in three key races.</title>
        <authorList>
            <person name="Adams T.M."/>
            <person name="Armitage A.D."/>
            <person name="Sobczyk M.K."/>
            <person name="Bates H.J."/>
            <person name="Dunwell J.M."/>
            <person name="Nellist C.F."/>
            <person name="Harrison R.J."/>
        </authorList>
    </citation>
    <scope>NUCLEOTIDE SEQUENCE [LARGE SCALE GENOMIC DNA]</scope>
    <source>
        <strain evidence="2 5">BC-23</strain>
        <strain evidence="3 6">NOV-77</strain>
        <strain evidence="1 4">SCRP245</strain>
    </source>
</reference>
<organism evidence="1 4">
    <name type="scientific">Phytophthora fragariae</name>
    <dbReference type="NCBI Taxonomy" id="53985"/>
    <lineage>
        <taxon>Eukaryota</taxon>
        <taxon>Sar</taxon>
        <taxon>Stramenopiles</taxon>
        <taxon>Oomycota</taxon>
        <taxon>Peronosporomycetes</taxon>
        <taxon>Peronosporales</taxon>
        <taxon>Peronosporaceae</taxon>
        <taxon>Phytophthora</taxon>
    </lineage>
</organism>
<gene>
    <name evidence="2" type="ORF">PF004_g17216</name>
    <name evidence="3" type="ORF">PF008_g15811</name>
    <name evidence="1" type="ORF">PF011_g17337</name>
</gene>
<evidence type="ECO:0000313" key="6">
    <source>
        <dbReference type="Proteomes" id="UP000486351"/>
    </source>
</evidence>
<evidence type="ECO:0000313" key="2">
    <source>
        <dbReference type="EMBL" id="KAE9206730.1"/>
    </source>
</evidence>
<dbReference type="EMBL" id="QXFW01001303">
    <property type="protein sequence ID" value="KAE8992953.1"/>
    <property type="molecule type" value="Genomic_DNA"/>
</dbReference>
<dbReference type="EMBL" id="QXFY01001050">
    <property type="protein sequence ID" value="KAE9330027.1"/>
    <property type="molecule type" value="Genomic_DNA"/>
</dbReference>
<proteinExistence type="predicted"/>
<dbReference type="Proteomes" id="UP000460718">
    <property type="component" value="Unassembled WGS sequence"/>
</dbReference>
<name>A0A6A3JN25_9STRA</name>
<protein>
    <submittedName>
        <fullName evidence="1">Uncharacterized protein</fullName>
    </submittedName>
</protein>
<evidence type="ECO:0000313" key="5">
    <source>
        <dbReference type="Proteomes" id="UP000476176"/>
    </source>
</evidence>
<evidence type="ECO:0000313" key="3">
    <source>
        <dbReference type="EMBL" id="KAE9330027.1"/>
    </source>
</evidence>